<reference evidence="4 5" key="1">
    <citation type="submission" date="2020-05" db="EMBL/GenBank/DDBJ databases">
        <title>Complete genome sequencing of Campylobacter and Arcobacter type strains.</title>
        <authorList>
            <person name="Miller W.G."/>
            <person name="Yee E."/>
        </authorList>
    </citation>
    <scope>NUCLEOTIDE SEQUENCE [LARGE SCALE GENOMIC DNA]</scope>
    <source>
        <strain evidence="4 5">LMG 25694</strain>
    </source>
</reference>
<dbReference type="InterPro" id="IPR050469">
    <property type="entry name" value="Diguanylate_Cyclase"/>
</dbReference>
<comment type="catalytic activity">
    <reaction evidence="2">
        <text>2 GTP = 3',3'-c-di-GMP + 2 diphosphate</text>
        <dbReference type="Rhea" id="RHEA:24898"/>
        <dbReference type="ChEBI" id="CHEBI:33019"/>
        <dbReference type="ChEBI" id="CHEBI:37565"/>
        <dbReference type="ChEBI" id="CHEBI:58805"/>
        <dbReference type="EC" id="2.7.7.65"/>
    </reaction>
</comment>
<dbReference type="PANTHER" id="PTHR45138:SF9">
    <property type="entry name" value="DIGUANYLATE CYCLASE DGCM-RELATED"/>
    <property type="match status" value="1"/>
</dbReference>
<dbReference type="Pfam" id="PF00990">
    <property type="entry name" value="GGDEF"/>
    <property type="match status" value="1"/>
</dbReference>
<dbReference type="InterPro" id="IPR043128">
    <property type="entry name" value="Rev_trsase/Diguanyl_cyclase"/>
</dbReference>
<name>A0AAE7BCL0_9BACT</name>
<evidence type="ECO:0000313" key="5">
    <source>
        <dbReference type="Proteomes" id="UP000503313"/>
    </source>
</evidence>
<sequence length="431" mass="50216">MQTAKANFQFFLATEVESITDEFLKKYIINVRDIEDEEFEEIKNFFSLIIKYICTSQIDKAVIICKELIHNNIGLGIPYVMLTHELINLIGLIMKKLLYKNAKNELYELYQLQAVFEDTIAKIYLDKYVKDLQKKNSLRISGLSDIYEQNIILYYKSHLEWLTDLSTAVSLRENRFFPETNHNLCVFGKWLLDSGKNIIQNNSKYKNISKLHENLHFIAKQIQNYILEEKPNNHIILTYLEKCEMLSLSLGTELALIDNTLINSQASKDPLTGALNRQRLNKLYTNQLEISFATSEPFVLAMCDFDFFKKINDNYGHIAGDKMLENFVPLVKQTLRTSDMIIRYGGEEFIFILPAIKEKKARELLNEVKENFAKFVLDYENHKISTTLSIGMYEINPENCDRSFFRDSNNAISIVDKKLYEAKNSGRNRVC</sequence>
<dbReference type="Proteomes" id="UP000503313">
    <property type="component" value="Chromosome"/>
</dbReference>
<proteinExistence type="predicted"/>
<dbReference type="InterPro" id="IPR029787">
    <property type="entry name" value="Nucleotide_cyclase"/>
</dbReference>
<evidence type="ECO:0000256" key="1">
    <source>
        <dbReference type="ARBA" id="ARBA00012528"/>
    </source>
</evidence>
<gene>
    <name evidence="4" type="ORF">ADFLV_0811</name>
</gene>
<evidence type="ECO:0000259" key="3">
    <source>
        <dbReference type="PROSITE" id="PS50887"/>
    </source>
</evidence>
<dbReference type="PROSITE" id="PS50887">
    <property type="entry name" value="GGDEF"/>
    <property type="match status" value="1"/>
</dbReference>
<dbReference type="PANTHER" id="PTHR45138">
    <property type="entry name" value="REGULATORY COMPONENTS OF SENSORY TRANSDUCTION SYSTEM"/>
    <property type="match status" value="1"/>
</dbReference>
<dbReference type="EMBL" id="CP053835">
    <property type="protein sequence ID" value="QKF76856.1"/>
    <property type="molecule type" value="Genomic_DNA"/>
</dbReference>
<dbReference type="SMART" id="SM00267">
    <property type="entry name" value="GGDEF"/>
    <property type="match status" value="1"/>
</dbReference>
<dbReference type="NCBIfam" id="TIGR00254">
    <property type="entry name" value="GGDEF"/>
    <property type="match status" value="1"/>
</dbReference>
<keyword evidence="5" id="KW-1185">Reference proteome</keyword>
<dbReference type="FunFam" id="3.30.70.270:FF:000001">
    <property type="entry name" value="Diguanylate cyclase domain protein"/>
    <property type="match status" value="1"/>
</dbReference>
<dbReference type="GO" id="GO:0052621">
    <property type="term" value="F:diguanylate cyclase activity"/>
    <property type="evidence" value="ECO:0007669"/>
    <property type="project" value="UniProtKB-EC"/>
</dbReference>
<organism evidence="4 5">
    <name type="scientific">Arcobacter defluvii</name>
    <dbReference type="NCBI Taxonomy" id="873191"/>
    <lineage>
        <taxon>Bacteria</taxon>
        <taxon>Pseudomonadati</taxon>
        <taxon>Campylobacterota</taxon>
        <taxon>Epsilonproteobacteria</taxon>
        <taxon>Campylobacterales</taxon>
        <taxon>Arcobacteraceae</taxon>
        <taxon>Arcobacter</taxon>
    </lineage>
</organism>
<evidence type="ECO:0000256" key="2">
    <source>
        <dbReference type="ARBA" id="ARBA00034247"/>
    </source>
</evidence>
<dbReference type="RefSeq" id="WP_129010998.1">
    <property type="nucleotide sequence ID" value="NZ_CP053835.1"/>
</dbReference>
<dbReference type="InterPro" id="IPR000160">
    <property type="entry name" value="GGDEF_dom"/>
</dbReference>
<dbReference type="Gene3D" id="3.30.70.270">
    <property type="match status" value="1"/>
</dbReference>
<dbReference type="Gene3D" id="1.20.120.30">
    <property type="entry name" value="Aspartate receptor, ligand-binding domain"/>
    <property type="match status" value="1"/>
</dbReference>
<evidence type="ECO:0000313" key="4">
    <source>
        <dbReference type="EMBL" id="QKF76856.1"/>
    </source>
</evidence>
<dbReference type="EC" id="2.7.7.65" evidence="1"/>
<dbReference type="AlphaFoldDB" id="A0AAE7BCL0"/>
<dbReference type="KEGG" id="adz:ADFLV_0811"/>
<dbReference type="SUPFAM" id="SSF55073">
    <property type="entry name" value="Nucleotide cyclase"/>
    <property type="match status" value="1"/>
</dbReference>
<feature type="domain" description="GGDEF" evidence="3">
    <location>
        <begin position="296"/>
        <end position="431"/>
    </location>
</feature>
<accession>A0AAE7BCL0</accession>
<protein>
    <recommendedName>
        <fullName evidence="1">diguanylate cyclase</fullName>
        <ecNumber evidence="1">2.7.7.65</ecNumber>
    </recommendedName>
</protein>
<dbReference type="InterPro" id="IPR025991">
    <property type="entry name" value="Chemoreceptor_zinc-bind_dom"/>
</dbReference>
<dbReference type="Pfam" id="PF13682">
    <property type="entry name" value="CZB"/>
    <property type="match status" value="1"/>
</dbReference>
<dbReference type="CDD" id="cd01949">
    <property type="entry name" value="GGDEF"/>
    <property type="match status" value="1"/>
</dbReference>